<dbReference type="EMBL" id="CP036266">
    <property type="protein sequence ID" value="QDT20372.1"/>
    <property type="molecule type" value="Genomic_DNA"/>
</dbReference>
<keyword evidence="14" id="KW-0413">Isomerase</keyword>
<accession>A0A517PLX4</accession>
<dbReference type="HAMAP" id="MF_00113">
    <property type="entry name" value="QueA"/>
    <property type="match status" value="1"/>
</dbReference>
<dbReference type="PANTHER" id="PTHR30307:SF0">
    <property type="entry name" value="S-ADENOSYLMETHIONINE:TRNA RIBOSYLTRANSFERASE-ISOMERASE"/>
    <property type="match status" value="1"/>
</dbReference>
<evidence type="ECO:0000256" key="12">
    <source>
        <dbReference type="ARBA" id="ARBA00076160"/>
    </source>
</evidence>
<keyword evidence="6 13" id="KW-0949">S-adenosyl-L-methionine</keyword>
<dbReference type="SUPFAM" id="SSF111337">
    <property type="entry name" value="QueA-like"/>
    <property type="match status" value="1"/>
</dbReference>
<evidence type="ECO:0000256" key="3">
    <source>
        <dbReference type="ARBA" id="ARBA00011245"/>
    </source>
</evidence>
<evidence type="ECO:0000256" key="5">
    <source>
        <dbReference type="ARBA" id="ARBA00022679"/>
    </source>
</evidence>
<evidence type="ECO:0000256" key="13">
    <source>
        <dbReference type="HAMAP-Rule" id="MF_00113"/>
    </source>
</evidence>
<dbReference type="AlphaFoldDB" id="A0A517PLX4"/>
<keyword evidence="5 13" id="KW-0808">Transferase</keyword>
<evidence type="ECO:0000256" key="11">
    <source>
        <dbReference type="ARBA" id="ARBA00069325"/>
    </source>
</evidence>
<keyword evidence="4 13" id="KW-0963">Cytoplasm</keyword>
<comment type="subunit">
    <text evidence="3 13">Monomer.</text>
</comment>
<keyword evidence="7 13" id="KW-0671">Queuosine biosynthesis</keyword>
<dbReference type="InterPro" id="IPR036100">
    <property type="entry name" value="QueA_sf"/>
</dbReference>
<evidence type="ECO:0000256" key="4">
    <source>
        <dbReference type="ARBA" id="ARBA00022490"/>
    </source>
</evidence>
<comment type="catalytic activity">
    <reaction evidence="8 13">
        <text>7-aminomethyl-7-carbaguanosine(34) in tRNA + S-adenosyl-L-methionine = epoxyqueuosine(34) in tRNA + adenine + L-methionine + 2 H(+)</text>
        <dbReference type="Rhea" id="RHEA:32155"/>
        <dbReference type="Rhea" id="RHEA-COMP:10342"/>
        <dbReference type="Rhea" id="RHEA-COMP:18582"/>
        <dbReference type="ChEBI" id="CHEBI:15378"/>
        <dbReference type="ChEBI" id="CHEBI:16708"/>
        <dbReference type="ChEBI" id="CHEBI:57844"/>
        <dbReference type="ChEBI" id="CHEBI:59789"/>
        <dbReference type="ChEBI" id="CHEBI:82833"/>
        <dbReference type="ChEBI" id="CHEBI:194443"/>
        <dbReference type="EC" id="2.4.99.17"/>
    </reaction>
</comment>
<evidence type="ECO:0000256" key="7">
    <source>
        <dbReference type="ARBA" id="ARBA00022785"/>
    </source>
</evidence>
<dbReference type="UniPathway" id="UPA00392"/>
<dbReference type="InterPro" id="IPR003699">
    <property type="entry name" value="QueA"/>
</dbReference>
<proteinExistence type="inferred from homology"/>
<dbReference type="InterPro" id="IPR042118">
    <property type="entry name" value="QueA_dom1"/>
</dbReference>
<dbReference type="Gene3D" id="3.40.1780.10">
    <property type="entry name" value="QueA-like"/>
    <property type="match status" value="1"/>
</dbReference>
<dbReference type="GO" id="GO:0051075">
    <property type="term" value="F:S-adenosylmethionine:tRNA ribosyltransferase-isomerase activity"/>
    <property type="evidence" value="ECO:0007669"/>
    <property type="project" value="UniProtKB-EC"/>
</dbReference>
<dbReference type="NCBIfam" id="NF001140">
    <property type="entry name" value="PRK00147.1"/>
    <property type="match status" value="1"/>
</dbReference>
<dbReference type="Proteomes" id="UP000320421">
    <property type="component" value="Chromosome"/>
</dbReference>
<dbReference type="PANTHER" id="PTHR30307">
    <property type="entry name" value="S-ADENOSYLMETHIONINE:TRNA RIBOSYLTRANSFERASE-ISOMERASE"/>
    <property type="match status" value="1"/>
</dbReference>
<dbReference type="OrthoDB" id="9805933at2"/>
<dbReference type="Gene3D" id="2.40.10.240">
    <property type="entry name" value="QueA-like"/>
    <property type="match status" value="1"/>
</dbReference>
<sequence length="351" mass="39303">MPRLDAFDYHLPPELIATEPTRQRDQSRLLVVNRQDRSIEHSMISDLPQFLNPQDCLVLNDTRVLSARLFGVRQATGGKWEGLYLGSNAEGEWKLMSKTRGKLVPGETIKLTPAHSRSEEKQLSLIMQSKDEEGYWTAQVQSDEDHHALLSHFGTMPLPPYMKRDLATEEDWERYQTVYANQPGAVAAPTAGLHFTPDLLANCTGKGVGVAKVTLHVGIGTFKPIACETLEEHKMHSEWCELPGESAALLNRTRDQGGRIVAVGTTSVRTLESVAQQGPLQAWQGETDIFIYPPYQFQAVDCLLTNFHLPKSTLLVLVSAFADTELIREAYEKAVEAKYRFYSYGDAMLII</sequence>
<comment type="subcellular location">
    <subcellularLocation>
        <location evidence="1 13">Cytoplasm</location>
    </subcellularLocation>
</comment>
<keyword evidence="15" id="KW-1185">Reference proteome</keyword>
<comment type="function">
    <text evidence="13">Transfers and isomerizes the ribose moiety from AdoMet to the 7-aminomethyl group of 7-deazaguanine (preQ1-tRNA) to give epoxyqueuosine (oQ-tRNA).</text>
</comment>
<organism evidence="14 15">
    <name type="scientific">Gimesia chilikensis</name>
    <dbReference type="NCBI Taxonomy" id="2605989"/>
    <lineage>
        <taxon>Bacteria</taxon>
        <taxon>Pseudomonadati</taxon>
        <taxon>Planctomycetota</taxon>
        <taxon>Planctomycetia</taxon>
        <taxon>Planctomycetales</taxon>
        <taxon>Planctomycetaceae</taxon>
        <taxon>Gimesia</taxon>
    </lineage>
</organism>
<dbReference type="RefSeq" id="WP_145183091.1">
    <property type="nucleotide sequence ID" value="NZ_CP036266.1"/>
</dbReference>
<dbReference type="FunFam" id="3.40.1780.10:FF:000001">
    <property type="entry name" value="S-adenosylmethionine:tRNA ribosyltransferase-isomerase"/>
    <property type="match status" value="1"/>
</dbReference>
<dbReference type="GO" id="GO:0008616">
    <property type="term" value="P:tRNA queuosine(34) biosynthetic process"/>
    <property type="evidence" value="ECO:0007669"/>
    <property type="project" value="UniProtKB-UniRule"/>
</dbReference>
<evidence type="ECO:0000256" key="1">
    <source>
        <dbReference type="ARBA" id="ARBA00004496"/>
    </source>
</evidence>
<evidence type="ECO:0000256" key="6">
    <source>
        <dbReference type="ARBA" id="ARBA00022691"/>
    </source>
</evidence>
<evidence type="ECO:0000313" key="15">
    <source>
        <dbReference type="Proteomes" id="UP000320421"/>
    </source>
</evidence>
<dbReference type="Pfam" id="PF02547">
    <property type="entry name" value="Queuosine_synth"/>
    <property type="match status" value="1"/>
</dbReference>
<dbReference type="NCBIfam" id="TIGR00113">
    <property type="entry name" value="queA"/>
    <property type="match status" value="1"/>
</dbReference>
<dbReference type="GO" id="GO:0005737">
    <property type="term" value="C:cytoplasm"/>
    <property type="evidence" value="ECO:0007669"/>
    <property type="project" value="UniProtKB-SubCell"/>
</dbReference>
<comment type="pathway">
    <text evidence="2 13">tRNA modification; tRNA-queuosine biosynthesis.</text>
</comment>
<evidence type="ECO:0000256" key="2">
    <source>
        <dbReference type="ARBA" id="ARBA00004691"/>
    </source>
</evidence>
<keyword evidence="14" id="KW-0328">Glycosyltransferase</keyword>
<dbReference type="EC" id="2.4.99.17" evidence="10 13"/>
<evidence type="ECO:0000313" key="14">
    <source>
        <dbReference type="EMBL" id="QDT20372.1"/>
    </source>
</evidence>
<name>A0A517PLX4_9PLAN</name>
<comment type="similarity">
    <text evidence="9 13">Belongs to the QueA family.</text>
</comment>
<gene>
    <name evidence="13 14" type="primary">queA</name>
    <name evidence="14" type="ORF">HG66A1_21580</name>
</gene>
<evidence type="ECO:0000256" key="10">
    <source>
        <dbReference type="ARBA" id="ARBA00066503"/>
    </source>
</evidence>
<protein>
    <recommendedName>
        <fullName evidence="11 13">S-adenosylmethionine:tRNA ribosyltransferase-isomerase</fullName>
        <ecNumber evidence="10 13">2.4.99.17</ecNumber>
    </recommendedName>
    <alternativeName>
        <fullName evidence="12 13">Queuosine biosynthesis protein QueA</fullName>
    </alternativeName>
</protein>
<evidence type="ECO:0000256" key="8">
    <source>
        <dbReference type="ARBA" id="ARBA00052751"/>
    </source>
</evidence>
<evidence type="ECO:0000256" key="9">
    <source>
        <dbReference type="ARBA" id="ARBA00061210"/>
    </source>
</evidence>
<reference evidence="14 15" key="1">
    <citation type="submission" date="2019-02" db="EMBL/GenBank/DDBJ databases">
        <title>Deep-cultivation of Planctomycetes and their phenomic and genomic characterization uncovers novel biology.</title>
        <authorList>
            <person name="Wiegand S."/>
            <person name="Jogler M."/>
            <person name="Boedeker C."/>
            <person name="Pinto D."/>
            <person name="Vollmers J."/>
            <person name="Rivas-Marin E."/>
            <person name="Kohn T."/>
            <person name="Peeters S.H."/>
            <person name="Heuer A."/>
            <person name="Rast P."/>
            <person name="Oberbeckmann S."/>
            <person name="Bunk B."/>
            <person name="Jeske O."/>
            <person name="Meyerdierks A."/>
            <person name="Storesund J.E."/>
            <person name="Kallscheuer N."/>
            <person name="Luecker S."/>
            <person name="Lage O.M."/>
            <person name="Pohl T."/>
            <person name="Merkel B.J."/>
            <person name="Hornburger P."/>
            <person name="Mueller R.-W."/>
            <person name="Bruemmer F."/>
            <person name="Labrenz M."/>
            <person name="Spormann A.M."/>
            <person name="Op den Camp H."/>
            <person name="Overmann J."/>
            <person name="Amann R."/>
            <person name="Jetten M.S.M."/>
            <person name="Mascher T."/>
            <person name="Medema M.H."/>
            <person name="Devos D.P."/>
            <person name="Kaster A.-K."/>
            <person name="Ovreas L."/>
            <person name="Rohde M."/>
            <person name="Galperin M.Y."/>
            <person name="Jogler C."/>
        </authorList>
    </citation>
    <scope>NUCLEOTIDE SEQUENCE [LARGE SCALE GENOMIC DNA]</scope>
    <source>
        <strain evidence="14 15">HG66A1</strain>
    </source>
</reference>
<dbReference type="InterPro" id="IPR042119">
    <property type="entry name" value="QueA_dom2"/>
</dbReference>